<evidence type="ECO:0000313" key="1">
    <source>
        <dbReference type="EMBL" id="BAJ51839.1"/>
    </source>
</evidence>
<reference evidence="1 2" key="1">
    <citation type="submission" date="2010-10" db="EMBL/GenBank/DDBJ databases">
        <title>Genomic analysis of Ralstonia solanacearum phages RSB2 and RSB3.</title>
        <authorList>
            <person name="Kawasaki T."/>
            <person name="Ishikawa H."/>
            <person name="Shimizu M."/>
            <person name="Omoto W."/>
            <person name="Fujie M."/>
            <person name="Yamada T."/>
        </authorList>
    </citation>
    <scope>NUCLEOTIDE SEQUENCE [LARGE SCALE GENOMIC DNA]</scope>
    <source>
        <strain evidence="1">RSB2</strain>
    </source>
</reference>
<gene>
    <name evidence="1" type="primary">ORF51</name>
</gene>
<proteinExistence type="predicted"/>
<sequence length="39" mass="4366">MCPERSHCLWGPSGAYAGLMTDHNIINESTMKEVSLWIS</sequence>
<dbReference type="Proteomes" id="UP000008913">
    <property type="component" value="Segment"/>
</dbReference>
<name>E5RV31_9CAUD</name>
<dbReference type="KEGG" id="vg:18559188"/>
<dbReference type="EMBL" id="AB597179">
    <property type="protein sequence ID" value="BAJ51839.1"/>
    <property type="molecule type" value="Genomic_DNA"/>
</dbReference>
<dbReference type="GeneID" id="18559188"/>
<protein>
    <submittedName>
        <fullName evidence="1">Uncharacterized protein ORF51</fullName>
    </submittedName>
</protein>
<keyword evidence="2" id="KW-1185">Reference proteome</keyword>
<organism evidence="1 2">
    <name type="scientific">Ralstonia phage RSB2</name>
    <dbReference type="NCBI Taxonomy" id="913183"/>
    <lineage>
        <taxon>Viruses</taxon>
        <taxon>Duplodnaviria</taxon>
        <taxon>Heunggongvirae</taxon>
        <taxon>Uroviricota</taxon>
        <taxon>Caudoviricetes</taxon>
        <taxon>Autographivirales</taxon>
        <taxon>Autotranscriptaviridae</taxon>
        <taxon>Kelmasvirus</taxon>
        <taxon>Kelmasvirus RSB2</taxon>
    </lineage>
</organism>
<evidence type="ECO:0000313" key="2">
    <source>
        <dbReference type="Proteomes" id="UP000008913"/>
    </source>
</evidence>
<accession>E5RV31</accession>
<dbReference type="RefSeq" id="YP_009017772.1">
    <property type="nucleotide sequence ID" value="NC_023736.1"/>
</dbReference>